<dbReference type="Proteomes" id="UP001597156">
    <property type="component" value="Unassembled WGS sequence"/>
</dbReference>
<keyword evidence="1" id="KW-0285">Flavoprotein</keyword>
<dbReference type="NCBIfam" id="NF005331">
    <property type="entry name" value="PRK06854.1-2"/>
    <property type="match status" value="1"/>
</dbReference>
<dbReference type="GO" id="GO:0009973">
    <property type="term" value="F:adenylyl-sulfate reductase activity"/>
    <property type="evidence" value="ECO:0007669"/>
    <property type="project" value="UniProtKB-EC"/>
</dbReference>
<gene>
    <name evidence="5" type="ORF">ACFQ22_06920</name>
</gene>
<dbReference type="PROSITE" id="PS51257">
    <property type="entry name" value="PROKAR_LIPOPROTEIN"/>
    <property type="match status" value="1"/>
</dbReference>
<protein>
    <submittedName>
        <fullName evidence="5">Adenylyl-sulfate reductase subunit alpha</fullName>
        <ecNumber evidence="5">1.8.99.2</ecNumber>
    </submittedName>
</protein>
<dbReference type="InterPro" id="IPR027477">
    <property type="entry name" value="Succ_DH/fumarate_Rdtase_cat_sf"/>
</dbReference>
<feature type="domain" description="Fumarate reductase/succinate dehydrogenase flavoprotein-like C-terminal" evidence="4">
    <location>
        <begin position="437"/>
        <end position="552"/>
    </location>
</feature>
<proteinExistence type="predicted"/>
<comment type="caution">
    <text evidence="5">The sequence shown here is derived from an EMBL/GenBank/DDBJ whole genome shotgun (WGS) entry which is preliminary data.</text>
</comment>
<dbReference type="Gene3D" id="1.20.58.100">
    <property type="entry name" value="Fumarate reductase/succinate dehydrogenase flavoprotein-like, C-terminal domain"/>
    <property type="match status" value="1"/>
</dbReference>
<keyword evidence="2 5" id="KW-0560">Oxidoreductase</keyword>
<evidence type="ECO:0000256" key="2">
    <source>
        <dbReference type="ARBA" id="ARBA00023002"/>
    </source>
</evidence>
<reference evidence="6" key="1">
    <citation type="journal article" date="2019" name="Int. J. Syst. Evol. Microbiol.">
        <title>The Global Catalogue of Microorganisms (GCM) 10K type strain sequencing project: providing services to taxonomists for standard genome sequencing and annotation.</title>
        <authorList>
            <consortium name="The Broad Institute Genomics Platform"/>
            <consortium name="The Broad Institute Genome Sequencing Center for Infectious Disease"/>
            <person name="Wu L."/>
            <person name="Ma J."/>
        </authorList>
    </citation>
    <scope>NUCLEOTIDE SEQUENCE [LARGE SCALE GENOMIC DNA]</scope>
    <source>
        <strain evidence="6">CCUG 71848</strain>
    </source>
</reference>
<dbReference type="SUPFAM" id="SSF51905">
    <property type="entry name" value="FAD/NAD(P)-binding domain"/>
    <property type="match status" value="1"/>
</dbReference>
<dbReference type="PRINTS" id="PR00368">
    <property type="entry name" value="FADPNR"/>
</dbReference>
<accession>A0ABW3PL27</accession>
<evidence type="ECO:0000259" key="4">
    <source>
        <dbReference type="Pfam" id="PF02910"/>
    </source>
</evidence>
<organism evidence="5 6">
    <name type="scientific">Lentilactobacillus raoultii</name>
    <dbReference type="NCBI Taxonomy" id="1987503"/>
    <lineage>
        <taxon>Bacteria</taxon>
        <taxon>Bacillati</taxon>
        <taxon>Bacillota</taxon>
        <taxon>Bacilli</taxon>
        <taxon>Lactobacillales</taxon>
        <taxon>Lactobacillaceae</taxon>
        <taxon>Lentilactobacillus</taxon>
    </lineage>
</organism>
<sequence>MKQQLIETDLLIIGGGTAGCYAAKTAAKLNPDLKIVIAEKADIRRSGCLASGVNALNAYITKGKTPDFYVDYATNDAAGIVRGDLLLTLSQRLNKVTADLEKMGLVILKDQNGDYVARGDRNIKINGENIKPILARAARRQRHVKIINHVNIVDYLVDHQRIYGAVGFSPLAEVAYIFHAKAVIVATGGASGLYRPNNPGFSKHKMWYSPFNTGAGYAMGMRAGAEMTTFEMRFIALRCKDTIAPTGTIAQGVGAKQINALGEVYETKYGLRTSERVYGTVKENQEGRGPCYLRTVGITKQQEEDLYHAYLNMAPGQTLRWLENQGPREQNVEIEGTEPYIVGGHSASGYWVDTDRQTTIHGLFAAGDVAGGAPQKYVTGALAEGEIAAEAVVRQFQQLSITFPDVLNVTAQAIIHQAEQYLTQPHPTKTISEIETAMQTVMDQDAGGISQYYGYTTAQLTTAAEKITQLQQALHQVRAHNMHDLMSLYEVRERLLVCQCVIAHLKARKETRWHSFAENLDYPNPDDPHFKKYVNSVYRNGHVKIIYRDLVKRDERYEHQN</sequence>
<evidence type="ECO:0000259" key="3">
    <source>
        <dbReference type="Pfam" id="PF00890"/>
    </source>
</evidence>
<name>A0ABW3PL27_9LACO</name>
<dbReference type="Pfam" id="PF00890">
    <property type="entry name" value="FAD_binding_2"/>
    <property type="match status" value="1"/>
</dbReference>
<dbReference type="EC" id="1.8.99.2" evidence="5"/>
<dbReference type="Pfam" id="PF02910">
    <property type="entry name" value="Succ_DH_flav_C"/>
    <property type="match status" value="1"/>
</dbReference>
<evidence type="ECO:0000313" key="6">
    <source>
        <dbReference type="Proteomes" id="UP001597156"/>
    </source>
</evidence>
<dbReference type="RefSeq" id="WP_121978011.1">
    <property type="nucleotide sequence ID" value="NZ_JBHTLH010000019.1"/>
</dbReference>
<dbReference type="InterPro" id="IPR003953">
    <property type="entry name" value="FAD-dep_OxRdtase_2_FAD-bd"/>
</dbReference>
<dbReference type="PIRSF" id="PIRSF000171">
    <property type="entry name" value="SDHA_APRA_LASPO"/>
    <property type="match status" value="1"/>
</dbReference>
<dbReference type="Gene3D" id="3.90.700.10">
    <property type="entry name" value="Succinate dehydrogenase/fumarate reductase flavoprotein, catalytic domain"/>
    <property type="match status" value="1"/>
</dbReference>
<evidence type="ECO:0000313" key="5">
    <source>
        <dbReference type="EMBL" id="MFD1125083.1"/>
    </source>
</evidence>
<evidence type="ECO:0000256" key="1">
    <source>
        <dbReference type="ARBA" id="ARBA00022630"/>
    </source>
</evidence>
<dbReference type="SUPFAM" id="SSF56425">
    <property type="entry name" value="Succinate dehydrogenase/fumarate reductase flavoprotein, catalytic domain"/>
    <property type="match status" value="1"/>
</dbReference>
<dbReference type="Gene3D" id="3.50.50.60">
    <property type="entry name" value="FAD/NAD(P)-binding domain"/>
    <property type="match status" value="1"/>
</dbReference>
<dbReference type="InterPro" id="IPR036188">
    <property type="entry name" value="FAD/NAD-bd_sf"/>
</dbReference>
<dbReference type="SUPFAM" id="SSF46977">
    <property type="entry name" value="Succinate dehydrogenase/fumarate reductase flavoprotein C-terminal domain"/>
    <property type="match status" value="1"/>
</dbReference>
<keyword evidence="6" id="KW-1185">Reference proteome</keyword>
<dbReference type="PRINTS" id="PR00411">
    <property type="entry name" value="PNDRDTASEI"/>
</dbReference>
<dbReference type="InterPro" id="IPR015939">
    <property type="entry name" value="Fum_Rdtase/Succ_DH_flav-like_C"/>
</dbReference>
<dbReference type="InterPro" id="IPR037099">
    <property type="entry name" value="Fum_R/Succ_DH_flav-like_C_sf"/>
</dbReference>
<dbReference type="PANTHER" id="PTHR11632">
    <property type="entry name" value="SUCCINATE DEHYDROGENASE 2 FLAVOPROTEIN SUBUNIT"/>
    <property type="match status" value="1"/>
</dbReference>
<dbReference type="InterPro" id="IPR030664">
    <property type="entry name" value="SdhA/FrdA/AprA"/>
</dbReference>
<feature type="domain" description="FAD-dependent oxidoreductase 2 FAD-binding" evidence="3">
    <location>
        <begin position="9"/>
        <end position="372"/>
    </location>
</feature>
<dbReference type="PANTHER" id="PTHR11632:SF51">
    <property type="entry name" value="SUCCINATE DEHYDROGENASE [UBIQUINONE] FLAVOPROTEIN SUBUNIT, MITOCHONDRIAL"/>
    <property type="match status" value="1"/>
</dbReference>
<dbReference type="EMBL" id="JBHTLH010000019">
    <property type="protein sequence ID" value="MFD1125083.1"/>
    <property type="molecule type" value="Genomic_DNA"/>
</dbReference>